<proteinExistence type="inferred from homology"/>
<dbReference type="Proteomes" id="UP000236946">
    <property type="component" value="Unassembled WGS sequence"/>
</dbReference>
<dbReference type="InterPro" id="IPR043129">
    <property type="entry name" value="ATPase_NBD"/>
</dbReference>
<evidence type="ECO:0000259" key="7">
    <source>
        <dbReference type="SMART" id="SM00842"/>
    </source>
</evidence>
<evidence type="ECO:0000256" key="5">
    <source>
        <dbReference type="HAMAP-Rule" id="MF_02033"/>
    </source>
</evidence>
<comment type="function">
    <text evidence="5 6">Cell division protein that is involved in the assembly of the Z ring. May serve as a membrane anchor for the Z ring.</text>
</comment>
<reference evidence="9" key="1">
    <citation type="submission" date="2017-09" db="EMBL/GenBank/DDBJ databases">
        <title>Depth-based differentiation of microbial function through sediment-hosted aquifers and enrichment of novel symbionts in the deep terrestrial subsurface.</title>
        <authorList>
            <person name="Probst A.J."/>
            <person name="Ladd B."/>
            <person name="Jarett J.K."/>
            <person name="Geller-Mcgrath D.E."/>
            <person name="Sieber C.M.K."/>
            <person name="Emerson J.B."/>
            <person name="Anantharaman K."/>
            <person name="Thomas B.C."/>
            <person name="Malmstrom R."/>
            <person name="Stieglmeier M."/>
            <person name="Klingl A."/>
            <person name="Woyke T."/>
            <person name="Ryan C.M."/>
            <person name="Banfield J.F."/>
        </authorList>
    </citation>
    <scope>NUCLEOTIDE SEQUENCE [LARGE SCALE GENOMIC DNA]</scope>
</reference>
<comment type="subunit">
    <text evidence="5">Self-interacts. Interacts with FtsZ.</text>
</comment>
<keyword evidence="2 5" id="KW-0132">Cell division</keyword>
<protein>
    <recommendedName>
        <fullName evidence="5 6">Cell division protein FtsA</fullName>
    </recommendedName>
</protein>
<dbReference type="Pfam" id="PF14450">
    <property type="entry name" value="FtsA"/>
    <property type="match status" value="1"/>
</dbReference>
<dbReference type="SUPFAM" id="SSF53067">
    <property type="entry name" value="Actin-like ATPase domain"/>
    <property type="match status" value="2"/>
</dbReference>
<evidence type="ECO:0000256" key="6">
    <source>
        <dbReference type="PIRNR" id="PIRNR003101"/>
    </source>
</evidence>
<dbReference type="GO" id="GO:0032153">
    <property type="term" value="C:cell division site"/>
    <property type="evidence" value="ECO:0007669"/>
    <property type="project" value="UniProtKB-UniRule"/>
</dbReference>
<dbReference type="PANTHER" id="PTHR32432">
    <property type="entry name" value="CELL DIVISION PROTEIN FTSA-RELATED"/>
    <property type="match status" value="1"/>
</dbReference>
<evidence type="ECO:0000256" key="1">
    <source>
        <dbReference type="ARBA" id="ARBA00022475"/>
    </source>
</evidence>
<dbReference type="InterPro" id="IPR003494">
    <property type="entry name" value="SHS2_FtsA"/>
</dbReference>
<keyword evidence="4 5" id="KW-0131">Cell cycle</keyword>
<accession>A0A2H9T213</accession>
<sequence length="408" mass="44256">MLRSNIITGLDIGTNAMKILVVQKSGQNLDFLAKAVIPSFGLRKGVVVNIEETSKNIQILLSELQKTYDKKINSAFANIGGGHLYLTHSHGLISVSRADGKISQEDIERVLQAAQAVNLPSNQEILDVFPTEFIIDDQKNIREPLGLIGKRLEAKVLLLISFSPYLKNLSQALFGVKIQIDGIISSPLAAARSALTPQQKELGVVLIDIGAATTSLAVFEEGDLIHFAVFPIGSANITNDIAIGLRTEIETAEKIKKQFGTCILGKTKREEKHQGRKKIEISDKSSPISFSHKILVDIIEARVFEIFALVQKELRKISRQELLPAGAIITGGGAKLPKIVEIAKKELKLPCRIGVPKGITGLEEDPSLATVAGLVLEGVEFGEGEAGVFSFAKGLGSRIKRIFRSFIP</sequence>
<dbReference type="Gene3D" id="3.30.1490.110">
    <property type="match status" value="1"/>
</dbReference>
<comment type="similarity">
    <text evidence="5 6">Belongs to the FtsA/MreB family.</text>
</comment>
<dbReference type="SMART" id="SM00842">
    <property type="entry name" value="FtsA"/>
    <property type="match status" value="1"/>
</dbReference>
<keyword evidence="3 5" id="KW-0472">Membrane</keyword>
<dbReference type="InterPro" id="IPR050696">
    <property type="entry name" value="FtsA/MreB"/>
</dbReference>
<dbReference type="EMBL" id="PFEN01000007">
    <property type="protein sequence ID" value="PJE69739.1"/>
    <property type="molecule type" value="Genomic_DNA"/>
</dbReference>
<keyword evidence="1 5" id="KW-1003">Cell membrane</keyword>
<evidence type="ECO:0000313" key="8">
    <source>
        <dbReference type="EMBL" id="PJE69739.1"/>
    </source>
</evidence>
<dbReference type="PIRSF" id="PIRSF003101">
    <property type="entry name" value="FtsA"/>
    <property type="match status" value="1"/>
</dbReference>
<name>A0A2H9T213_9BACT</name>
<evidence type="ECO:0000313" key="9">
    <source>
        <dbReference type="Proteomes" id="UP000236946"/>
    </source>
</evidence>
<evidence type="ECO:0000256" key="4">
    <source>
        <dbReference type="ARBA" id="ARBA00023306"/>
    </source>
</evidence>
<organism evidence="8 9">
    <name type="scientific">Candidatus Staskawiczbacteria bacterium CG10_big_fil_rev_8_21_14_0_10_38_10</name>
    <dbReference type="NCBI Taxonomy" id="1974891"/>
    <lineage>
        <taxon>Bacteria</taxon>
        <taxon>Candidatus Staskawicziibacteriota</taxon>
    </lineage>
</organism>
<dbReference type="Pfam" id="PF02491">
    <property type="entry name" value="SHS2_FTSA"/>
    <property type="match status" value="1"/>
</dbReference>
<dbReference type="InterPro" id="IPR020823">
    <property type="entry name" value="Cell_div_FtsA"/>
</dbReference>
<dbReference type="PANTHER" id="PTHR32432:SF4">
    <property type="entry name" value="CELL DIVISION PROTEIN FTSA"/>
    <property type="match status" value="1"/>
</dbReference>
<comment type="caution">
    <text evidence="8">The sequence shown here is derived from an EMBL/GenBank/DDBJ whole genome shotgun (WGS) entry which is preliminary data.</text>
</comment>
<dbReference type="AlphaFoldDB" id="A0A2H9T213"/>
<dbReference type="HAMAP" id="MF_02033">
    <property type="entry name" value="FtsA"/>
    <property type="match status" value="1"/>
</dbReference>
<evidence type="ECO:0000256" key="2">
    <source>
        <dbReference type="ARBA" id="ARBA00022618"/>
    </source>
</evidence>
<dbReference type="GO" id="GO:0009898">
    <property type="term" value="C:cytoplasmic side of plasma membrane"/>
    <property type="evidence" value="ECO:0007669"/>
    <property type="project" value="UniProtKB-UniRule"/>
</dbReference>
<comment type="subcellular location">
    <subcellularLocation>
        <location evidence="5">Cell membrane</location>
        <topology evidence="5">Peripheral membrane protein</topology>
        <orientation evidence="5">Cytoplasmic side</orientation>
    </subcellularLocation>
    <text evidence="5">Localizes to the Z ring in an FtsZ-dependent manner. Targeted to the membrane through a conserved C-terminal amphipathic helix.</text>
</comment>
<dbReference type="CDD" id="cd24048">
    <property type="entry name" value="ASKHA_NBD_FtsA"/>
    <property type="match status" value="1"/>
</dbReference>
<dbReference type="GO" id="GO:0043093">
    <property type="term" value="P:FtsZ-dependent cytokinesis"/>
    <property type="evidence" value="ECO:0007669"/>
    <property type="project" value="UniProtKB-UniRule"/>
</dbReference>
<evidence type="ECO:0000256" key="3">
    <source>
        <dbReference type="ARBA" id="ARBA00023136"/>
    </source>
</evidence>
<dbReference type="NCBIfam" id="TIGR01174">
    <property type="entry name" value="ftsA"/>
    <property type="match status" value="1"/>
</dbReference>
<dbReference type="Gene3D" id="3.30.420.40">
    <property type="match status" value="2"/>
</dbReference>
<gene>
    <name evidence="5 8" type="primary">ftsA</name>
    <name evidence="8" type="ORF">COU98_00370</name>
</gene>
<feature type="domain" description="SHS2" evidence="7">
    <location>
        <begin position="7"/>
        <end position="194"/>
    </location>
</feature>